<dbReference type="SMART" id="SM00342">
    <property type="entry name" value="HTH_ARAC"/>
    <property type="match status" value="1"/>
</dbReference>
<reference evidence="17" key="1">
    <citation type="submission" date="2021-06" db="EMBL/GenBank/DDBJ databases">
        <authorList>
            <person name="Huq M.A."/>
        </authorList>
    </citation>
    <scope>NUCLEOTIDE SEQUENCE</scope>
    <source>
        <strain evidence="17">MAH-26</strain>
    </source>
</reference>
<evidence type="ECO:0000256" key="2">
    <source>
        <dbReference type="ARBA" id="ARBA00012438"/>
    </source>
</evidence>
<dbReference type="CDD" id="cd00082">
    <property type="entry name" value="HisKA"/>
    <property type="match status" value="1"/>
</dbReference>
<dbReference type="PANTHER" id="PTHR43547">
    <property type="entry name" value="TWO-COMPONENT HISTIDINE KINASE"/>
    <property type="match status" value="1"/>
</dbReference>
<dbReference type="EC" id="2.7.13.3" evidence="2"/>
<dbReference type="GO" id="GO:0000155">
    <property type="term" value="F:phosphorelay sensor kinase activity"/>
    <property type="evidence" value="ECO:0007669"/>
    <property type="project" value="InterPro"/>
</dbReference>
<evidence type="ECO:0000313" key="18">
    <source>
        <dbReference type="Proteomes" id="UP000812270"/>
    </source>
</evidence>
<dbReference type="Proteomes" id="UP000812270">
    <property type="component" value="Unassembled WGS sequence"/>
</dbReference>
<keyword evidence="13" id="KW-0472">Membrane</keyword>
<dbReference type="GO" id="GO:0003700">
    <property type="term" value="F:DNA-binding transcription factor activity"/>
    <property type="evidence" value="ECO:0007669"/>
    <property type="project" value="InterPro"/>
</dbReference>
<dbReference type="PROSITE" id="PS50110">
    <property type="entry name" value="RESPONSE_REGULATORY"/>
    <property type="match status" value="1"/>
</dbReference>
<dbReference type="GO" id="GO:0043565">
    <property type="term" value="F:sequence-specific DNA binding"/>
    <property type="evidence" value="ECO:0007669"/>
    <property type="project" value="InterPro"/>
</dbReference>
<dbReference type="FunFam" id="2.60.40.10:FF:000791">
    <property type="entry name" value="Two-component system sensor histidine kinase/response regulator"/>
    <property type="match status" value="1"/>
</dbReference>
<dbReference type="InterPro" id="IPR011123">
    <property type="entry name" value="Y_Y_Y"/>
</dbReference>
<keyword evidence="18" id="KW-1185">Reference proteome</keyword>
<keyword evidence="4" id="KW-0808">Transferase</keyword>
<dbReference type="PROSITE" id="PS01124">
    <property type="entry name" value="HTH_ARAC_FAMILY_2"/>
    <property type="match status" value="1"/>
</dbReference>
<feature type="transmembrane region" description="Helical" evidence="13">
    <location>
        <begin position="773"/>
        <end position="800"/>
    </location>
</feature>
<evidence type="ECO:0000256" key="4">
    <source>
        <dbReference type="ARBA" id="ARBA00022679"/>
    </source>
</evidence>
<dbReference type="Pfam" id="PF00072">
    <property type="entry name" value="Response_reg"/>
    <property type="match status" value="1"/>
</dbReference>
<dbReference type="SMART" id="SM00387">
    <property type="entry name" value="HATPase_c"/>
    <property type="match status" value="1"/>
</dbReference>
<dbReference type="SMART" id="SM00388">
    <property type="entry name" value="HisKA"/>
    <property type="match status" value="1"/>
</dbReference>
<evidence type="ECO:0000256" key="11">
    <source>
        <dbReference type="ARBA" id="ARBA00023163"/>
    </source>
</evidence>
<keyword evidence="8" id="KW-0902">Two-component regulatory system</keyword>
<dbReference type="InterPro" id="IPR005467">
    <property type="entry name" value="His_kinase_dom"/>
</dbReference>
<keyword evidence="13" id="KW-1133">Transmembrane helix</keyword>
<evidence type="ECO:0000256" key="12">
    <source>
        <dbReference type="PROSITE-ProRule" id="PRU00169"/>
    </source>
</evidence>
<evidence type="ECO:0000259" key="15">
    <source>
        <dbReference type="PROSITE" id="PS50109"/>
    </source>
</evidence>
<feature type="modified residue" description="4-aspartylphosphate" evidence="12">
    <location>
        <position position="1130"/>
    </location>
</feature>
<feature type="domain" description="HTH araC/xylS-type" evidence="14">
    <location>
        <begin position="1238"/>
        <end position="1336"/>
    </location>
</feature>
<keyword evidence="11" id="KW-0804">Transcription</keyword>
<dbReference type="InterPro" id="IPR018062">
    <property type="entry name" value="HTH_AraC-typ_CS"/>
</dbReference>
<dbReference type="CDD" id="cd17574">
    <property type="entry name" value="REC_OmpR"/>
    <property type="match status" value="1"/>
</dbReference>
<keyword evidence="5" id="KW-0547">Nucleotide-binding</keyword>
<dbReference type="InterPro" id="IPR018060">
    <property type="entry name" value="HTH_AraC"/>
</dbReference>
<keyword evidence="10" id="KW-0238">DNA-binding</keyword>
<name>A0A9E2SD74_9BACT</name>
<evidence type="ECO:0000256" key="8">
    <source>
        <dbReference type="ARBA" id="ARBA00023012"/>
    </source>
</evidence>
<evidence type="ECO:0000256" key="13">
    <source>
        <dbReference type="SAM" id="Phobius"/>
    </source>
</evidence>
<dbReference type="InterPro" id="IPR001789">
    <property type="entry name" value="Sig_transdc_resp-reg_receiver"/>
</dbReference>
<evidence type="ECO:0000256" key="7">
    <source>
        <dbReference type="ARBA" id="ARBA00022840"/>
    </source>
</evidence>
<organism evidence="17 18">
    <name type="scientific">Pinibacter aurantiacus</name>
    <dbReference type="NCBI Taxonomy" id="2851599"/>
    <lineage>
        <taxon>Bacteria</taxon>
        <taxon>Pseudomonadati</taxon>
        <taxon>Bacteroidota</taxon>
        <taxon>Chitinophagia</taxon>
        <taxon>Chitinophagales</taxon>
        <taxon>Chitinophagaceae</taxon>
        <taxon>Pinibacter</taxon>
    </lineage>
</organism>
<dbReference type="Pfam" id="PF00512">
    <property type="entry name" value="HisKA"/>
    <property type="match status" value="1"/>
</dbReference>
<dbReference type="Pfam" id="PF12833">
    <property type="entry name" value="HTH_18"/>
    <property type="match status" value="1"/>
</dbReference>
<dbReference type="Pfam" id="PF02518">
    <property type="entry name" value="HATPase_c"/>
    <property type="match status" value="1"/>
</dbReference>
<accession>A0A9E2SD74</accession>
<proteinExistence type="predicted"/>
<dbReference type="GO" id="GO:0005524">
    <property type="term" value="F:ATP binding"/>
    <property type="evidence" value="ECO:0007669"/>
    <property type="project" value="UniProtKB-KW"/>
</dbReference>
<evidence type="ECO:0000259" key="14">
    <source>
        <dbReference type="PROSITE" id="PS01124"/>
    </source>
</evidence>
<comment type="caution">
    <text evidence="17">The sequence shown here is derived from an EMBL/GenBank/DDBJ whole genome shotgun (WGS) entry which is preliminary data.</text>
</comment>
<dbReference type="InterPro" id="IPR011110">
    <property type="entry name" value="Reg_prop"/>
</dbReference>
<keyword evidence="13" id="KW-0812">Transmembrane</keyword>
<dbReference type="PANTHER" id="PTHR43547:SF2">
    <property type="entry name" value="HYBRID SIGNAL TRANSDUCTION HISTIDINE KINASE C"/>
    <property type="match status" value="1"/>
</dbReference>
<protein>
    <recommendedName>
        <fullName evidence="2">histidine kinase</fullName>
        <ecNumber evidence="2">2.7.13.3</ecNumber>
    </recommendedName>
</protein>
<dbReference type="PROSITE" id="PS50109">
    <property type="entry name" value="HIS_KIN"/>
    <property type="match status" value="1"/>
</dbReference>
<evidence type="ECO:0000256" key="9">
    <source>
        <dbReference type="ARBA" id="ARBA00023015"/>
    </source>
</evidence>
<evidence type="ECO:0000256" key="3">
    <source>
        <dbReference type="ARBA" id="ARBA00022553"/>
    </source>
</evidence>
<dbReference type="InterPro" id="IPR003661">
    <property type="entry name" value="HisK_dim/P_dom"/>
</dbReference>
<evidence type="ECO:0000256" key="10">
    <source>
        <dbReference type="ARBA" id="ARBA00023125"/>
    </source>
</evidence>
<sequence>MLFLKMEGQNIAFNHLTVEHGLSNNAVLSITQDKQGFMWYGTSNGLNRYDGHVFKVYKMNTADSTTLSSDNILSLFCDKSGTLWAGTSNGLNQYDPKNDAFIRVPLKINNEVVNGRVVHCVYEDRKSNLWVGTQNGVYLLTDRQNFTCQPFLVAAPGNPGNTIYSIFEDHAGQLWVGTNNGLTKMKWVNGALTNETYRHDPANPGSISANYITSIVEDPSDNLWIGTQNSGVNLYNPLTGSFSHFSHSTTLSTGIINNNIRQIIADKAGKIWVATQEGLSIIEPFGGNIHSYQHDISDKKSLSQNSIYSLFVDANGSVWLGTYFGGVNIIYSYNTSFTILQNKDNRFGINNNVVSSIVEDGKHNLWIGTEGGGLNYFDRTNGVCTIYKNKQNDASSLGSNLIKVICSDKDGNIWAGTHGGGLNLFDAGSKTFKRFLFTGNDLTTLNSEILALLDDSQGRFWVGSNNGLYIYRRKDRALEPFDRKELKGATVNGMAKALLEDSKKRIWIGTVSGLYVLENNEIKVVNSEYQINCIKEDISGNIWLGLYNGGLAMYDAAKRDFIYYTEKQGLPNNNVLGILEADEKTLWLSTDNGLVKFVPSQKSAQTYTVSDGLAGNEFNYNSFYKDSRGEFFFGGYNGLTSFFPDKIETNKYAAPIAFTGLKLFNKPVGINGDDGLLQENIGYSKDISFRYNQNVFTIEYALLNFIKSNKNRYAYKLEGFDKNWNEVTSTSATYTNLPSGTYTFMVKGANNDGVWSEPAILKINILPPFWRTWWAYGIYVLILATIVFFVTRFFFLGALLKKEEELHQAKLNLFTNISHEIRTHLTLIMTPMDKMLDREEKDSMTYQQLTNVKGNANRLLKLVSELMDFRKAESNHLKLHVTKQDLIPFLQDIYASFQELSLAKKISISFLHNAESVSLYFDKEQLEKVFFNLLTNAFKFTPEGGQILLNVEQKQGSVQVTVTDNGRGIAPQYIDNLFTNFFQVADHGMQNTGYGIGLALSKNIVELHKGTIAIESDPASSEKQGKTCFTVTLLPGNKHFENSQLTSEATHDEKAIETEHKQVKPLTSDVSSFSNDSDKPYTILITEDNADLRAIIRETFEGKYQILESVHGLQGWETAIEQIPDLIISDVMMPQMDGFQLCQQLKTDERTSHIPVILLTAKSSQTDQVSGLETGADLYLTKPFSTKILELNVRNLLSSREKMRHKFSLQINPASIENAVAEMVEETYVNPVDKEFLDRVIKLIEDHMDDPAFGVDMLSKKVGMSQPVLYKKLKAVTSMSVNDFVKSLRMKHAAHLLQQKHLAVYEIAYTVGYSDSKYFSKEFKKIYGKSPSEYAD</sequence>
<dbReference type="RefSeq" id="WP_217795038.1">
    <property type="nucleotide sequence ID" value="NZ_JAHSPG010000018.1"/>
</dbReference>
<dbReference type="PROSITE" id="PS00041">
    <property type="entry name" value="HTH_ARAC_FAMILY_1"/>
    <property type="match status" value="1"/>
</dbReference>
<keyword evidence="7" id="KW-0067">ATP-binding</keyword>
<dbReference type="SMART" id="SM00448">
    <property type="entry name" value="REC"/>
    <property type="match status" value="1"/>
</dbReference>
<comment type="catalytic activity">
    <reaction evidence="1">
        <text>ATP + protein L-histidine = ADP + protein N-phospho-L-histidine.</text>
        <dbReference type="EC" id="2.7.13.3"/>
    </reaction>
</comment>
<dbReference type="FunFam" id="3.30.565.10:FF:000037">
    <property type="entry name" value="Hybrid sensor histidine kinase/response regulator"/>
    <property type="match status" value="1"/>
</dbReference>
<dbReference type="Pfam" id="PF07495">
    <property type="entry name" value="Y_Y_Y"/>
    <property type="match status" value="1"/>
</dbReference>
<dbReference type="Pfam" id="PF07494">
    <property type="entry name" value="Reg_prop"/>
    <property type="match status" value="10"/>
</dbReference>
<keyword evidence="9" id="KW-0805">Transcription regulation</keyword>
<evidence type="ECO:0000259" key="16">
    <source>
        <dbReference type="PROSITE" id="PS50110"/>
    </source>
</evidence>
<keyword evidence="3 12" id="KW-0597">Phosphoprotein</keyword>
<evidence type="ECO:0000256" key="5">
    <source>
        <dbReference type="ARBA" id="ARBA00022741"/>
    </source>
</evidence>
<keyword evidence="6" id="KW-0418">Kinase</keyword>
<dbReference type="InterPro" id="IPR003594">
    <property type="entry name" value="HATPase_dom"/>
</dbReference>
<evidence type="ECO:0000256" key="6">
    <source>
        <dbReference type="ARBA" id="ARBA00022777"/>
    </source>
</evidence>
<gene>
    <name evidence="17" type="ORF">KTO63_25530</name>
</gene>
<evidence type="ECO:0000313" key="17">
    <source>
        <dbReference type="EMBL" id="MBV4360551.1"/>
    </source>
</evidence>
<feature type="domain" description="Response regulatory" evidence="16">
    <location>
        <begin position="1082"/>
        <end position="1197"/>
    </location>
</feature>
<evidence type="ECO:0000256" key="1">
    <source>
        <dbReference type="ARBA" id="ARBA00000085"/>
    </source>
</evidence>
<dbReference type="EMBL" id="JAHSPG010000018">
    <property type="protein sequence ID" value="MBV4360551.1"/>
    <property type="molecule type" value="Genomic_DNA"/>
</dbReference>
<feature type="domain" description="Histidine kinase" evidence="15">
    <location>
        <begin position="816"/>
        <end position="1037"/>
    </location>
</feature>